<dbReference type="EMBL" id="JAGSCS010000016">
    <property type="protein sequence ID" value="MBR0576896.1"/>
    <property type="molecule type" value="Genomic_DNA"/>
</dbReference>
<dbReference type="Proteomes" id="UP000675379">
    <property type="component" value="Unassembled WGS sequence"/>
</dbReference>
<comment type="caution">
    <text evidence="2">The sequence shown here is derived from an EMBL/GenBank/DDBJ whole genome shotgun (WGS) entry which is preliminary data.</text>
</comment>
<dbReference type="InterPro" id="IPR003251">
    <property type="entry name" value="Rr_diiron-bd_dom"/>
</dbReference>
<protein>
    <recommendedName>
        <fullName evidence="1">Rubrerythrin diiron-binding domain-containing protein</fullName>
    </recommendedName>
</protein>
<dbReference type="RefSeq" id="WP_211802312.1">
    <property type="nucleotide sequence ID" value="NZ_JAGSCS010000016.1"/>
</dbReference>
<sequence>MTLGTDALRLLDTIILNEEKSAALYRHIVKRLDNSADQTFFEELAADEDRHAKIYEAIRSKFRGTLLEDVEEGDEGYVHLLIRTNLFSRNRDGEEEMDSLLARMDLYDLAEKMERDAIFYVLELQDLYPSIASEEIRLILKEERKHLQKVFAKKIDQQR</sequence>
<dbReference type="Pfam" id="PF02915">
    <property type="entry name" value="Rubrerythrin"/>
    <property type="match status" value="1"/>
</dbReference>
<organism evidence="2 3">
    <name type="scientific">Proteiniclasticum sediminis</name>
    <dbReference type="NCBI Taxonomy" id="2804028"/>
    <lineage>
        <taxon>Bacteria</taxon>
        <taxon>Bacillati</taxon>
        <taxon>Bacillota</taxon>
        <taxon>Clostridia</taxon>
        <taxon>Eubacteriales</taxon>
        <taxon>Clostridiaceae</taxon>
        <taxon>Proteiniclasticum</taxon>
    </lineage>
</organism>
<gene>
    <name evidence="2" type="ORF">KCG48_11275</name>
</gene>
<evidence type="ECO:0000259" key="1">
    <source>
        <dbReference type="Pfam" id="PF02915"/>
    </source>
</evidence>
<dbReference type="SUPFAM" id="SSF47240">
    <property type="entry name" value="Ferritin-like"/>
    <property type="match status" value="1"/>
</dbReference>
<feature type="domain" description="Rubrerythrin diiron-binding" evidence="1">
    <location>
        <begin position="13"/>
        <end position="148"/>
    </location>
</feature>
<evidence type="ECO:0000313" key="3">
    <source>
        <dbReference type="Proteomes" id="UP000675379"/>
    </source>
</evidence>
<dbReference type="GO" id="GO:0046872">
    <property type="term" value="F:metal ion binding"/>
    <property type="evidence" value="ECO:0007669"/>
    <property type="project" value="InterPro"/>
</dbReference>
<proteinExistence type="predicted"/>
<accession>A0A941HQZ0</accession>
<dbReference type="AlphaFoldDB" id="A0A941HQZ0"/>
<dbReference type="InterPro" id="IPR012347">
    <property type="entry name" value="Ferritin-like"/>
</dbReference>
<keyword evidence="3" id="KW-1185">Reference proteome</keyword>
<dbReference type="GO" id="GO:0016491">
    <property type="term" value="F:oxidoreductase activity"/>
    <property type="evidence" value="ECO:0007669"/>
    <property type="project" value="InterPro"/>
</dbReference>
<dbReference type="InterPro" id="IPR009078">
    <property type="entry name" value="Ferritin-like_SF"/>
</dbReference>
<evidence type="ECO:0000313" key="2">
    <source>
        <dbReference type="EMBL" id="MBR0576896.1"/>
    </source>
</evidence>
<name>A0A941HQZ0_9CLOT</name>
<dbReference type="Gene3D" id="1.20.1260.10">
    <property type="match status" value="1"/>
</dbReference>
<reference evidence="2" key="1">
    <citation type="submission" date="2021-04" db="EMBL/GenBank/DDBJ databases">
        <title>Proteiniclasticum sedimins sp. nov., an obligate anaerobic bacterium isolated from anaerobic sludge.</title>
        <authorList>
            <person name="Liu J."/>
        </authorList>
    </citation>
    <scope>NUCLEOTIDE SEQUENCE</scope>
    <source>
        <strain evidence="2">BAD-10</strain>
    </source>
</reference>